<organism evidence="2 3">
    <name type="scientific">Lentzea albidocapillata subsp. violacea</name>
    <dbReference type="NCBI Taxonomy" id="128104"/>
    <lineage>
        <taxon>Bacteria</taxon>
        <taxon>Bacillati</taxon>
        <taxon>Actinomycetota</taxon>
        <taxon>Actinomycetes</taxon>
        <taxon>Pseudonocardiales</taxon>
        <taxon>Pseudonocardiaceae</taxon>
        <taxon>Lentzea</taxon>
    </lineage>
</organism>
<dbReference type="RefSeq" id="WP_176929864.1">
    <property type="nucleotide sequence ID" value="NZ_FNET01000017.1"/>
</dbReference>
<sequence>MTISSRWAALVRQVDLRTALTVAGLATLAALAAVTAVAATSIVMAVLPE</sequence>
<dbReference type="EMBL" id="FNET01000017">
    <property type="protein sequence ID" value="SDM14532.1"/>
    <property type="molecule type" value="Genomic_DNA"/>
</dbReference>
<gene>
    <name evidence="2" type="ORF">SAMN04488074_11761</name>
</gene>
<reference evidence="3" key="1">
    <citation type="submission" date="2016-10" db="EMBL/GenBank/DDBJ databases">
        <authorList>
            <person name="Varghese N."/>
            <person name="Submissions S."/>
        </authorList>
    </citation>
    <scope>NUCLEOTIDE SEQUENCE [LARGE SCALE GENOMIC DNA]</scope>
    <source>
        <strain evidence="3">DSM 44796</strain>
    </source>
</reference>
<keyword evidence="1" id="KW-1133">Transmembrane helix</keyword>
<evidence type="ECO:0000313" key="3">
    <source>
        <dbReference type="Proteomes" id="UP000199682"/>
    </source>
</evidence>
<dbReference type="Proteomes" id="UP000199682">
    <property type="component" value="Unassembled WGS sequence"/>
</dbReference>
<accession>A0A1G9QU41</accession>
<feature type="transmembrane region" description="Helical" evidence="1">
    <location>
        <begin position="20"/>
        <end position="47"/>
    </location>
</feature>
<keyword evidence="1" id="KW-0812">Transmembrane</keyword>
<name>A0A1G9QU41_9PSEU</name>
<keyword evidence="1" id="KW-0472">Membrane</keyword>
<evidence type="ECO:0000313" key="2">
    <source>
        <dbReference type="EMBL" id="SDM14532.1"/>
    </source>
</evidence>
<evidence type="ECO:0000256" key="1">
    <source>
        <dbReference type="SAM" id="Phobius"/>
    </source>
</evidence>
<proteinExistence type="predicted"/>
<dbReference type="AlphaFoldDB" id="A0A1G9QU41"/>
<protein>
    <submittedName>
        <fullName evidence="2">Uncharacterized protein</fullName>
    </submittedName>
</protein>